<dbReference type="Proteomes" id="UP001295740">
    <property type="component" value="Unassembled WGS sequence"/>
</dbReference>
<dbReference type="AlphaFoldDB" id="A0AAI8YG99"/>
<sequence length="60" mass="6830">MCKIIITYKCGCKPYTGRLPCKNNDCDTVKERRREPNCAMCEKLALEDELARGERNSSSS</sequence>
<reference evidence="1" key="1">
    <citation type="submission" date="2023-10" db="EMBL/GenBank/DDBJ databases">
        <authorList>
            <person name="Hackl T."/>
        </authorList>
    </citation>
    <scope>NUCLEOTIDE SEQUENCE</scope>
</reference>
<gene>
    <name evidence="1" type="ORF">KHLLAP_LOCUS4113</name>
</gene>
<protein>
    <submittedName>
        <fullName evidence="1">Uu.00g110390.m01.CDS01</fullName>
    </submittedName>
</protein>
<comment type="caution">
    <text evidence="1">The sequence shown here is derived from an EMBL/GenBank/DDBJ whole genome shotgun (WGS) entry which is preliminary data.</text>
</comment>
<name>A0AAI8YG99_9PEZI</name>
<keyword evidence="2" id="KW-1185">Reference proteome</keyword>
<evidence type="ECO:0000313" key="1">
    <source>
        <dbReference type="EMBL" id="CAJ2503645.1"/>
    </source>
</evidence>
<accession>A0AAI8YG99</accession>
<organism evidence="1 2">
    <name type="scientific">Anthostomella pinea</name>
    <dbReference type="NCBI Taxonomy" id="933095"/>
    <lineage>
        <taxon>Eukaryota</taxon>
        <taxon>Fungi</taxon>
        <taxon>Dikarya</taxon>
        <taxon>Ascomycota</taxon>
        <taxon>Pezizomycotina</taxon>
        <taxon>Sordariomycetes</taxon>
        <taxon>Xylariomycetidae</taxon>
        <taxon>Xylariales</taxon>
        <taxon>Xylariaceae</taxon>
        <taxon>Anthostomella</taxon>
    </lineage>
</organism>
<proteinExistence type="predicted"/>
<dbReference type="EMBL" id="CAUWAG010000006">
    <property type="protein sequence ID" value="CAJ2503645.1"/>
    <property type="molecule type" value="Genomic_DNA"/>
</dbReference>
<evidence type="ECO:0000313" key="2">
    <source>
        <dbReference type="Proteomes" id="UP001295740"/>
    </source>
</evidence>